<dbReference type="Pfam" id="PF05635">
    <property type="entry name" value="23S_rRNA_IVP"/>
    <property type="match status" value="1"/>
</dbReference>
<dbReference type="AlphaFoldDB" id="A0A2A2GD56"/>
<accession>A0A2A2GD56</accession>
<gene>
    <name evidence="1" type="ORF">CK503_05060</name>
</gene>
<evidence type="ECO:0000313" key="1">
    <source>
        <dbReference type="EMBL" id="PAU94843.1"/>
    </source>
</evidence>
<evidence type="ECO:0000313" key="2">
    <source>
        <dbReference type="Proteomes" id="UP000218831"/>
    </source>
</evidence>
<organism evidence="1 2">
    <name type="scientific">Fodinibius salipaludis</name>
    <dbReference type="NCBI Taxonomy" id="2032627"/>
    <lineage>
        <taxon>Bacteria</taxon>
        <taxon>Pseudomonadati</taxon>
        <taxon>Balneolota</taxon>
        <taxon>Balneolia</taxon>
        <taxon>Balneolales</taxon>
        <taxon>Balneolaceae</taxon>
        <taxon>Fodinibius</taxon>
    </lineage>
</organism>
<dbReference type="Proteomes" id="UP000218831">
    <property type="component" value="Unassembled WGS sequence"/>
</dbReference>
<dbReference type="PIRSF" id="PIRSF035652">
    <property type="entry name" value="CHP02436"/>
    <property type="match status" value="1"/>
</dbReference>
<dbReference type="Gene3D" id="1.20.1440.60">
    <property type="entry name" value="23S rRNA-intervening sequence"/>
    <property type="match status" value="1"/>
</dbReference>
<dbReference type="InterPro" id="IPR012657">
    <property type="entry name" value="23S_rRNA-intervening_sequence"/>
</dbReference>
<dbReference type="InterPro" id="IPR036583">
    <property type="entry name" value="23S_rRNA_IVS_sf"/>
</dbReference>
<proteinExistence type="predicted"/>
<keyword evidence="2" id="KW-1185">Reference proteome</keyword>
<dbReference type="OrthoDB" id="285993at2"/>
<comment type="caution">
    <text evidence="1">The sequence shown here is derived from an EMBL/GenBank/DDBJ whole genome shotgun (WGS) entry which is preliminary data.</text>
</comment>
<name>A0A2A2GD56_9BACT</name>
<dbReference type="PANTHER" id="PTHR38471:SF2">
    <property type="entry name" value="FOUR HELIX BUNDLE PROTEIN"/>
    <property type="match status" value="1"/>
</dbReference>
<dbReference type="SUPFAM" id="SSF158446">
    <property type="entry name" value="IVS-encoded protein-like"/>
    <property type="match status" value="1"/>
</dbReference>
<dbReference type="NCBIfam" id="TIGR02436">
    <property type="entry name" value="four helix bundle protein"/>
    <property type="match status" value="1"/>
</dbReference>
<reference evidence="1 2" key="1">
    <citation type="submission" date="2017-08" db="EMBL/GenBank/DDBJ databases">
        <title>Aliifodinibius alkalisoli sp. nov., isolated from saline alkaline soil.</title>
        <authorList>
            <person name="Liu D."/>
            <person name="Zhang G."/>
        </authorList>
    </citation>
    <scope>NUCLEOTIDE SEQUENCE [LARGE SCALE GENOMIC DNA]</scope>
    <source>
        <strain evidence="1 2">WN023</strain>
    </source>
</reference>
<dbReference type="PANTHER" id="PTHR38471">
    <property type="entry name" value="FOUR HELIX BUNDLE PROTEIN"/>
    <property type="match status" value="1"/>
</dbReference>
<sequence length="119" mass="13382">MMRKNIIKEKSYEFALEIVQLSKVLNKSHQFVLSRQILKSGTSIGANVEEGIGGQSKKDFRAKMSIAYKEARETHYWLRLLKDSDLIPAKHGNKLIGECHELKSILGAILVSLNKSIGN</sequence>
<protein>
    <submittedName>
        <fullName evidence="1">Four helix bundle protein</fullName>
    </submittedName>
</protein>
<dbReference type="EMBL" id="NSKE01000003">
    <property type="protein sequence ID" value="PAU94843.1"/>
    <property type="molecule type" value="Genomic_DNA"/>
</dbReference>